<name>A0A3E1Y1X1_9BACT</name>
<dbReference type="EMBL" id="QPMM01000020">
    <property type="protein sequence ID" value="RFS18690.1"/>
    <property type="molecule type" value="Genomic_DNA"/>
</dbReference>
<dbReference type="AlphaFoldDB" id="A0A3E1Y1X1"/>
<dbReference type="Proteomes" id="UP000260644">
    <property type="component" value="Unassembled WGS sequence"/>
</dbReference>
<gene>
    <name evidence="1" type="ORF">DVR12_26970</name>
</gene>
<evidence type="ECO:0000313" key="2">
    <source>
        <dbReference type="Proteomes" id="UP000260644"/>
    </source>
</evidence>
<evidence type="ECO:0000313" key="1">
    <source>
        <dbReference type="EMBL" id="RFS18690.1"/>
    </source>
</evidence>
<sequence>MRLYLNIDKPLEVVAEIVFKKAFGISVIDEGDSLNVVGGIYYRVTFLGVDLRLEPNDFECNDLYNYVLFIRYNPVGGLRVNETDIRHIAISVLSCWPIKI</sequence>
<proteinExistence type="predicted"/>
<accession>A0A3E1Y1X1</accession>
<dbReference type="RefSeq" id="WP_116978927.1">
    <property type="nucleotide sequence ID" value="NZ_QPMM01000020.1"/>
</dbReference>
<comment type="caution">
    <text evidence="1">The sequence shown here is derived from an EMBL/GenBank/DDBJ whole genome shotgun (WGS) entry which is preliminary data.</text>
</comment>
<protein>
    <submittedName>
        <fullName evidence="1">Uncharacterized protein</fullName>
    </submittedName>
</protein>
<organism evidence="1 2">
    <name type="scientific">Chitinophaga silvatica</name>
    <dbReference type="NCBI Taxonomy" id="2282649"/>
    <lineage>
        <taxon>Bacteria</taxon>
        <taxon>Pseudomonadati</taxon>
        <taxon>Bacteroidota</taxon>
        <taxon>Chitinophagia</taxon>
        <taxon>Chitinophagales</taxon>
        <taxon>Chitinophagaceae</taxon>
        <taxon>Chitinophaga</taxon>
    </lineage>
</organism>
<keyword evidence="2" id="KW-1185">Reference proteome</keyword>
<reference evidence="1 2" key="1">
    <citation type="submission" date="2018-07" db="EMBL/GenBank/DDBJ databases">
        <title>Chitinophaga K2CV101002-2 sp. nov., isolated from a monsoon evergreen broad-leaved forest soil.</title>
        <authorList>
            <person name="Lv Y."/>
        </authorList>
    </citation>
    <scope>NUCLEOTIDE SEQUENCE [LARGE SCALE GENOMIC DNA]</scope>
    <source>
        <strain evidence="1 2">GDMCC 1.1288</strain>
    </source>
</reference>